<dbReference type="PANTHER" id="PTHR43767:SF12">
    <property type="entry name" value="AMP-DEPENDENT SYNTHETASE AND LIGASE"/>
    <property type="match status" value="1"/>
</dbReference>
<dbReference type="Gene3D" id="3.40.50.12780">
    <property type="entry name" value="N-terminal domain of ligase-like"/>
    <property type="match status" value="1"/>
</dbReference>
<feature type="domain" description="AMP-dependent synthetase/ligase" evidence="1">
    <location>
        <begin position="14"/>
        <end position="379"/>
    </location>
</feature>
<dbReference type="EMBL" id="FNTX01000002">
    <property type="protein sequence ID" value="SEE68800.1"/>
    <property type="molecule type" value="Genomic_DNA"/>
</dbReference>
<dbReference type="STRING" id="648782.SAMN04488554_2471"/>
<dbReference type="InterPro" id="IPR045851">
    <property type="entry name" value="AMP-bd_C_sf"/>
</dbReference>
<dbReference type="SUPFAM" id="SSF56801">
    <property type="entry name" value="Acetyl-CoA synthetase-like"/>
    <property type="match status" value="1"/>
</dbReference>
<dbReference type="InterPro" id="IPR000873">
    <property type="entry name" value="AMP-dep_synth/lig_dom"/>
</dbReference>
<dbReference type="GO" id="GO:0016877">
    <property type="term" value="F:ligase activity, forming carbon-sulfur bonds"/>
    <property type="evidence" value="ECO:0007669"/>
    <property type="project" value="UniProtKB-ARBA"/>
</dbReference>
<dbReference type="Pfam" id="PF00501">
    <property type="entry name" value="AMP-binding"/>
    <property type="match status" value="1"/>
</dbReference>
<dbReference type="PROSITE" id="PS00455">
    <property type="entry name" value="AMP_BINDING"/>
    <property type="match status" value="1"/>
</dbReference>
<protein>
    <submittedName>
        <fullName evidence="3">Long-chain acyl-CoA synthetase</fullName>
    </submittedName>
</protein>
<evidence type="ECO:0000313" key="4">
    <source>
        <dbReference type="Proteomes" id="UP000199220"/>
    </source>
</evidence>
<dbReference type="InterPro" id="IPR020845">
    <property type="entry name" value="AMP-binding_CS"/>
</dbReference>
<reference evidence="4" key="1">
    <citation type="submission" date="2016-10" db="EMBL/GenBank/DDBJ databases">
        <authorList>
            <person name="Varghese N."/>
            <person name="Submissions S."/>
        </authorList>
    </citation>
    <scope>NUCLEOTIDE SEQUENCE [LARGE SCALE GENOMIC DNA]</scope>
    <source>
        <strain evidence="4">DSM 21368</strain>
    </source>
</reference>
<evidence type="ECO:0000259" key="1">
    <source>
        <dbReference type="Pfam" id="PF00501"/>
    </source>
</evidence>
<dbReference type="CDD" id="cd05936">
    <property type="entry name" value="FC-FACS_FadD_like"/>
    <property type="match status" value="1"/>
</dbReference>
<dbReference type="InterPro" id="IPR050237">
    <property type="entry name" value="ATP-dep_AMP-bd_enzyme"/>
</dbReference>
<dbReference type="PANTHER" id="PTHR43767">
    <property type="entry name" value="LONG-CHAIN-FATTY-ACID--COA LIGASE"/>
    <property type="match status" value="1"/>
</dbReference>
<dbReference type="InterPro" id="IPR042099">
    <property type="entry name" value="ANL_N_sf"/>
</dbReference>
<gene>
    <name evidence="3" type="ORF">SAMN04488554_2471</name>
</gene>
<dbReference type="RefSeq" id="WP_089773424.1">
    <property type="nucleotide sequence ID" value="NZ_FNTX01000002.1"/>
</dbReference>
<dbReference type="InterPro" id="IPR025110">
    <property type="entry name" value="AMP-bd_C"/>
</dbReference>
<proteinExistence type="predicted"/>
<dbReference type="Gene3D" id="3.30.300.30">
    <property type="match status" value="1"/>
</dbReference>
<dbReference type="Proteomes" id="UP000199220">
    <property type="component" value="Unassembled WGS sequence"/>
</dbReference>
<dbReference type="OrthoDB" id="9803968at2"/>
<sequence>MPSNATVSVAAILAESATRHPDRTALVMGEQRLTYAELWEQTRAYAGALRARGIGPGDTVAVLLPNVPDFARTYYGILALGATVVPVHALLKAGEIQYVLRDSGAKLLIAGAPLLGEAVPAAQAAGVELLSLLVPDEKTAEIPVPRLEDDAAQADPVASYIPQAPDAIATILYTSGTTGEPKGAMGCHFALLEQVNTLLTDTLPMSTEDVILGCLPFFHTFGQTVTLNAGFRAGATIVLLPRFDPDQGAALMNAHGVTVLMGVPTMHIALTAAAAKVSERPPLRFGVSGGAALPLAALEKFEAVFGAKIHEGYGLTETSPVASFNHVGVEPRPGTVGVPIWGVDVEVADPLVPDRIELLPRGELGELVIRGHNLFSGYLNRPDATAAAVVDGWFRSGDLGTKDEDGYLTITDRTKDMIIRGGYNVYPREVEEVLLRHPSVQMAAVFGIPHETHGQEVHAAVMLADDAEPVTGEEISAWAKEQIAAYKYPRVVEVLDELPLGPSGKILKRELVRRRTE</sequence>
<evidence type="ECO:0000259" key="2">
    <source>
        <dbReference type="Pfam" id="PF13193"/>
    </source>
</evidence>
<evidence type="ECO:0000313" key="3">
    <source>
        <dbReference type="EMBL" id="SEE68800.1"/>
    </source>
</evidence>
<accession>A0A1H5KVR1</accession>
<feature type="domain" description="AMP-binding enzyme C-terminal" evidence="2">
    <location>
        <begin position="429"/>
        <end position="505"/>
    </location>
</feature>
<dbReference type="AlphaFoldDB" id="A0A1H5KVR1"/>
<dbReference type="Pfam" id="PF13193">
    <property type="entry name" value="AMP-binding_C"/>
    <property type="match status" value="1"/>
</dbReference>
<keyword evidence="4" id="KW-1185">Reference proteome</keyword>
<organism evidence="3 4">
    <name type="scientific">Ruania alba</name>
    <dbReference type="NCBI Taxonomy" id="648782"/>
    <lineage>
        <taxon>Bacteria</taxon>
        <taxon>Bacillati</taxon>
        <taxon>Actinomycetota</taxon>
        <taxon>Actinomycetes</taxon>
        <taxon>Micrococcales</taxon>
        <taxon>Ruaniaceae</taxon>
        <taxon>Ruania</taxon>
    </lineage>
</organism>
<name>A0A1H5KVR1_9MICO</name>